<evidence type="ECO:0000256" key="6">
    <source>
        <dbReference type="ARBA" id="ARBA00022840"/>
    </source>
</evidence>
<evidence type="ECO:0000256" key="1">
    <source>
        <dbReference type="ARBA" id="ARBA00004202"/>
    </source>
</evidence>
<dbReference type="GO" id="GO:0005886">
    <property type="term" value="C:plasma membrane"/>
    <property type="evidence" value="ECO:0007669"/>
    <property type="project" value="UniProtKB-SubCell"/>
</dbReference>
<gene>
    <name evidence="13" type="ORF">F6B42_01065</name>
</gene>
<keyword evidence="4" id="KW-1003">Cell membrane</keyword>
<dbReference type="GO" id="GO:0015426">
    <property type="term" value="F:ATPase-coupled polar amino acid-transporter activity"/>
    <property type="evidence" value="ECO:0007669"/>
    <property type="project" value="UniProtKB-EC"/>
</dbReference>
<evidence type="ECO:0000256" key="10">
    <source>
        <dbReference type="ARBA" id="ARBA00047624"/>
    </source>
</evidence>
<dbReference type="InterPro" id="IPR017871">
    <property type="entry name" value="ABC_transporter-like_CS"/>
</dbReference>
<dbReference type="PROSITE" id="PS50893">
    <property type="entry name" value="ABC_TRANSPORTER_2"/>
    <property type="match status" value="1"/>
</dbReference>
<dbReference type="PIRSF" id="PIRSF039085">
    <property type="entry name" value="ABC_ATPase_HisP"/>
    <property type="match status" value="1"/>
</dbReference>
<dbReference type="InterPro" id="IPR003439">
    <property type="entry name" value="ABC_transporter-like_ATP-bd"/>
</dbReference>
<evidence type="ECO:0000256" key="11">
    <source>
        <dbReference type="SAM" id="MobiDB-lite"/>
    </source>
</evidence>
<feature type="region of interest" description="Disordered" evidence="11">
    <location>
        <begin position="1"/>
        <end position="32"/>
    </location>
</feature>
<keyword evidence="3" id="KW-0813">Transport</keyword>
<comment type="subcellular location">
    <subcellularLocation>
        <location evidence="1">Cell membrane</location>
        <topology evidence="1">Peripheral membrane protein</topology>
    </subcellularLocation>
</comment>
<dbReference type="EC" id="7.4.2.1" evidence="9"/>
<dbReference type="Gene3D" id="3.40.50.300">
    <property type="entry name" value="P-loop containing nucleotide triphosphate hydrolases"/>
    <property type="match status" value="1"/>
</dbReference>
<dbReference type="Pfam" id="PF00005">
    <property type="entry name" value="ABC_tran"/>
    <property type="match status" value="1"/>
</dbReference>
<feature type="compositionally biased region" description="Low complexity" evidence="11">
    <location>
        <begin position="1"/>
        <end position="31"/>
    </location>
</feature>
<dbReference type="GO" id="GO:0016887">
    <property type="term" value="F:ATP hydrolysis activity"/>
    <property type="evidence" value="ECO:0007669"/>
    <property type="project" value="InterPro"/>
</dbReference>
<dbReference type="InterPro" id="IPR030679">
    <property type="entry name" value="ABC_ATPase_HisP-typ"/>
</dbReference>
<evidence type="ECO:0000259" key="12">
    <source>
        <dbReference type="PROSITE" id="PS50893"/>
    </source>
</evidence>
<dbReference type="SMART" id="SM00382">
    <property type="entry name" value="AAA"/>
    <property type="match status" value="1"/>
</dbReference>
<evidence type="ECO:0000256" key="4">
    <source>
        <dbReference type="ARBA" id="ARBA00022475"/>
    </source>
</evidence>
<evidence type="ECO:0000313" key="13">
    <source>
        <dbReference type="EMBL" id="KAA9089123.1"/>
    </source>
</evidence>
<dbReference type="PANTHER" id="PTHR43166">
    <property type="entry name" value="AMINO ACID IMPORT ATP-BINDING PROTEIN"/>
    <property type="match status" value="1"/>
</dbReference>
<comment type="similarity">
    <text evidence="2">Belongs to the ABC transporter superfamily.</text>
</comment>
<dbReference type="InterPro" id="IPR050086">
    <property type="entry name" value="MetN_ABC_transporter-like"/>
</dbReference>
<accession>A0A5J5ISY3</accession>
<dbReference type="OrthoDB" id="4283894at2"/>
<evidence type="ECO:0000313" key="14">
    <source>
        <dbReference type="Proteomes" id="UP000327039"/>
    </source>
</evidence>
<comment type="catalytic activity">
    <reaction evidence="10">
        <text>a polar amino acid(out) + ATP + H2O = a polar amino acid(in) + ADP + phosphate + H(+)</text>
        <dbReference type="Rhea" id="RHEA:14673"/>
        <dbReference type="ChEBI" id="CHEBI:15377"/>
        <dbReference type="ChEBI" id="CHEBI:15378"/>
        <dbReference type="ChEBI" id="CHEBI:30616"/>
        <dbReference type="ChEBI" id="CHEBI:43474"/>
        <dbReference type="ChEBI" id="CHEBI:62031"/>
        <dbReference type="ChEBI" id="CHEBI:456216"/>
        <dbReference type="EC" id="7.4.2.1"/>
    </reaction>
    <physiologicalReaction direction="left-to-right" evidence="10">
        <dbReference type="Rhea" id="RHEA:14674"/>
    </physiologicalReaction>
</comment>
<name>A0A5J5ISY3_9MICO</name>
<protein>
    <recommendedName>
        <fullName evidence="9">ABC-type polar-amino-acid transporter</fullName>
        <ecNumber evidence="9">7.4.2.1</ecNumber>
    </recommendedName>
</protein>
<organism evidence="13 14">
    <name type="scientific">Microbacterium radiodurans</name>
    <dbReference type="NCBI Taxonomy" id="661398"/>
    <lineage>
        <taxon>Bacteria</taxon>
        <taxon>Bacillati</taxon>
        <taxon>Actinomycetota</taxon>
        <taxon>Actinomycetes</taxon>
        <taxon>Micrococcales</taxon>
        <taxon>Microbacteriaceae</taxon>
        <taxon>Microbacterium</taxon>
    </lineage>
</organism>
<keyword evidence="5" id="KW-0547">Nucleotide-binding</keyword>
<dbReference type="AlphaFoldDB" id="A0A5J5ISY3"/>
<feature type="domain" description="ABC transporter" evidence="12">
    <location>
        <begin position="36"/>
        <end position="280"/>
    </location>
</feature>
<sequence length="284" mass="30391">MNRFTASSPGSASPGSASPGSASPGGDSNSGVETLVRVDGVRRVIGDQVILDGCSFEVTRGEVVVLIGPSGAGKTTLLRTINHLEPHDDGEIHVAGTRIGYRDGGRGRIELSASALAAQRRGIGFVFQHFNLFPHMTALENVWHTPVRIVGQNAREAKARAAALLDRVGLAAKANAHPRNLSGGQQQRVAIARALAMRPQLMLFDEPTSALDPEMVGEVLAVMKDLAREDMTMIVVTHEMGFARDVADRIVVMDQGRIIEQAAPAELFARPQHPRTASFLAQVR</sequence>
<comment type="caution">
    <text evidence="13">The sequence shown here is derived from an EMBL/GenBank/DDBJ whole genome shotgun (WGS) entry which is preliminary data.</text>
</comment>
<dbReference type="PANTHER" id="PTHR43166:SF9">
    <property type="entry name" value="GLUTAMATE_ASPARTATE IMPORT ATP-BINDING PROTEIN GLTL"/>
    <property type="match status" value="1"/>
</dbReference>
<evidence type="ECO:0000256" key="2">
    <source>
        <dbReference type="ARBA" id="ARBA00005417"/>
    </source>
</evidence>
<evidence type="ECO:0000256" key="3">
    <source>
        <dbReference type="ARBA" id="ARBA00022448"/>
    </source>
</evidence>
<dbReference type="GO" id="GO:0005524">
    <property type="term" value="F:ATP binding"/>
    <property type="evidence" value="ECO:0007669"/>
    <property type="project" value="UniProtKB-KW"/>
</dbReference>
<keyword evidence="14" id="KW-1185">Reference proteome</keyword>
<evidence type="ECO:0000256" key="5">
    <source>
        <dbReference type="ARBA" id="ARBA00022741"/>
    </source>
</evidence>
<keyword evidence="7" id="KW-0029">Amino-acid transport</keyword>
<dbReference type="Proteomes" id="UP000327039">
    <property type="component" value="Unassembled WGS sequence"/>
</dbReference>
<dbReference type="FunFam" id="3.40.50.300:FF:000020">
    <property type="entry name" value="Amino acid ABC transporter ATP-binding component"/>
    <property type="match status" value="1"/>
</dbReference>
<reference evidence="14" key="1">
    <citation type="submission" date="2019-09" db="EMBL/GenBank/DDBJ databases">
        <title>Mumia zhuanghuii sp. nov. isolated from the intestinal contents of plateau pika (Ochotona curzoniae) in the Qinghai-Tibet plateau of China.</title>
        <authorList>
            <person name="Tian Z."/>
        </authorList>
    </citation>
    <scope>NUCLEOTIDE SEQUENCE [LARGE SCALE GENOMIC DNA]</scope>
    <source>
        <strain evidence="14">DSM 25564</strain>
    </source>
</reference>
<proteinExistence type="inferred from homology"/>
<evidence type="ECO:0000256" key="9">
    <source>
        <dbReference type="ARBA" id="ARBA00038850"/>
    </source>
</evidence>
<evidence type="ECO:0000256" key="7">
    <source>
        <dbReference type="ARBA" id="ARBA00022970"/>
    </source>
</evidence>
<dbReference type="InterPro" id="IPR027417">
    <property type="entry name" value="P-loop_NTPase"/>
</dbReference>
<dbReference type="InterPro" id="IPR003593">
    <property type="entry name" value="AAA+_ATPase"/>
</dbReference>
<evidence type="ECO:0000256" key="8">
    <source>
        <dbReference type="ARBA" id="ARBA00023136"/>
    </source>
</evidence>
<dbReference type="PROSITE" id="PS00211">
    <property type="entry name" value="ABC_TRANSPORTER_1"/>
    <property type="match status" value="1"/>
</dbReference>
<dbReference type="SUPFAM" id="SSF52540">
    <property type="entry name" value="P-loop containing nucleoside triphosphate hydrolases"/>
    <property type="match status" value="1"/>
</dbReference>
<dbReference type="EMBL" id="VYRZ01000001">
    <property type="protein sequence ID" value="KAA9089123.1"/>
    <property type="molecule type" value="Genomic_DNA"/>
</dbReference>
<keyword evidence="8" id="KW-0472">Membrane</keyword>
<dbReference type="RefSeq" id="WP_150417743.1">
    <property type="nucleotide sequence ID" value="NZ_VYRZ01000001.1"/>
</dbReference>
<keyword evidence="6 13" id="KW-0067">ATP-binding</keyword>